<dbReference type="KEGG" id="cyj:Cyan7822_0039"/>
<dbReference type="InterPro" id="IPR052534">
    <property type="entry name" value="Extracell_DNA_Util/SecSys_Comp"/>
</dbReference>
<proteinExistence type="predicted"/>
<dbReference type="PANTHER" id="PTHR40278">
    <property type="entry name" value="DNA UTILIZATION PROTEIN HOFN"/>
    <property type="match status" value="1"/>
</dbReference>
<accession>E0UHF0</accession>
<evidence type="ECO:0000313" key="4">
    <source>
        <dbReference type="Proteomes" id="UP000008206"/>
    </source>
</evidence>
<evidence type="ECO:0000256" key="1">
    <source>
        <dbReference type="SAM" id="Coils"/>
    </source>
</evidence>
<dbReference type="eggNOG" id="COG3166">
    <property type="taxonomic scope" value="Bacteria"/>
</dbReference>
<dbReference type="STRING" id="497965.Cyan7822_0039"/>
<dbReference type="Proteomes" id="UP000008206">
    <property type="component" value="Chromosome"/>
</dbReference>
<keyword evidence="2" id="KW-0472">Membrane</keyword>
<name>E0UHF0_GLOV7</name>
<dbReference type="RefSeq" id="WP_013320201.1">
    <property type="nucleotide sequence ID" value="NC_014501.1"/>
</dbReference>
<dbReference type="InterPro" id="IPR007813">
    <property type="entry name" value="PilN"/>
</dbReference>
<dbReference type="EMBL" id="CP002198">
    <property type="protein sequence ID" value="ADN12091.1"/>
    <property type="molecule type" value="Genomic_DNA"/>
</dbReference>
<dbReference type="OrthoDB" id="422602at2"/>
<keyword evidence="4" id="KW-1185">Reference proteome</keyword>
<sequence>MYSIDINFLKDRQSEEANKTFTQTRSAAPTAQEQIPMLIGLGVMVLLIAFPLGLLALLNWQTTQTQKNVEELKVKVKEFTDQNQKLTQIRKYIQAIDENTQSLVSVFNQVKPASAILQEIRNRIPEAVQVSSIKQTLVPQTAPPGQPAPPGQSSMMANQLTLEGYAINYDDVNKFILSLQNSPFFKAETIKLIKAESSPLPLELENPEKFVAKNLIVEFPEGVKYTIVTQLNESPASQLLPALARNGAVGLVTRIKTLEQKGVLKP</sequence>
<keyword evidence="2" id="KW-0812">Transmembrane</keyword>
<feature type="coiled-coil region" evidence="1">
    <location>
        <begin position="62"/>
        <end position="89"/>
    </location>
</feature>
<reference evidence="4" key="1">
    <citation type="journal article" date="2011" name="MBio">
        <title>Novel metabolic attributes of the genus Cyanothece, comprising a group of unicellular nitrogen-fixing Cyanobacteria.</title>
        <authorList>
            <person name="Bandyopadhyay A."/>
            <person name="Elvitigala T."/>
            <person name="Welsh E."/>
            <person name="Stockel J."/>
            <person name="Liberton M."/>
            <person name="Min H."/>
            <person name="Sherman L.A."/>
            <person name="Pakrasi H.B."/>
        </authorList>
    </citation>
    <scope>NUCLEOTIDE SEQUENCE [LARGE SCALE GENOMIC DNA]</scope>
    <source>
        <strain evidence="4">PCC 7822</strain>
    </source>
</reference>
<keyword evidence="1" id="KW-0175">Coiled coil</keyword>
<organism evidence="3 4">
    <name type="scientific">Gloeothece verrucosa (strain PCC 7822)</name>
    <name type="common">Cyanothece sp. (strain PCC 7822)</name>
    <dbReference type="NCBI Taxonomy" id="497965"/>
    <lineage>
        <taxon>Bacteria</taxon>
        <taxon>Bacillati</taxon>
        <taxon>Cyanobacteriota</taxon>
        <taxon>Cyanophyceae</taxon>
        <taxon>Oscillatoriophycideae</taxon>
        <taxon>Chroococcales</taxon>
        <taxon>Aphanothecaceae</taxon>
        <taxon>Gloeothece</taxon>
        <taxon>Gloeothece verrucosa</taxon>
    </lineage>
</organism>
<dbReference type="PANTHER" id="PTHR40278:SF1">
    <property type="entry name" value="DNA UTILIZATION PROTEIN HOFN"/>
    <property type="match status" value="1"/>
</dbReference>
<feature type="transmembrane region" description="Helical" evidence="2">
    <location>
        <begin position="35"/>
        <end position="58"/>
    </location>
</feature>
<dbReference type="AlphaFoldDB" id="E0UHF0"/>
<keyword evidence="2" id="KW-1133">Transmembrane helix</keyword>
<dbReference type="Pfam" id="PF05137">
    <property type="entry name" value="PilN"/>
    <property type="match status" value="1"/>
</dbReference>
<protein>
    <submittedName>
        <fullName evidence="3">Fimbrial assembly family protein</fullName>
    </submittedName>
</protein>
<evidence type="ECO:0000313" key="3">
    <source>
        <dbReference type="EMBL" id="ADN12091.1"/>
    </source>
</evidence>
<dbReference type="HOGENOM" id="CLU_071789_0_0_3"/>
<gene>
    <name evidence="3" type="ordered locus">Cyan7822_0039</name>
</gene>
<evidence type="ECO:0000256" key="2">
    <source>
        <dbReference type="SAM" id="Phobius"/>
    </source>
</evidence>